<accession>A0ABD5Q5Q2</accession>
<dbReference type="PANTHER" id="PTHR10763">
    <property type="entry name" value="CELL DIVISION CONTROL PROTEIN 6-RELATED"/>
    <property type="match status" value="1"/>
</dbReference>
<evidence type="ECO:0000259" key="7">
    <source>
        <dbReference type="SMART" id="SM01074"/>
    </source>
</evidence>
<keyword evidence="4 5" id="KW-0067">ATP-binding</keyword>
<dbReference type="AlphaFoldDB" id="A0ABD5Q5Q2"/>
<dbReference type="GO" id="GO:0006260">
    <property type="term" value="P:DNA replication"/>
    <property type="evidence" value="ECO:0007669"/>
    <property type="project" value="UniProtKB-UniRule"/>
</dbReference>
<dbReference type="InterPro" id="IPR003593">
    <property type="entry name" value="AAA+_ATPase"/>
</dbReference>
<feature type="domain" description="AAA+ ATPase" evidence="6">
    <location>
        <begin position="52"/>
        <end position="222"/>
    </location>
</feature>
<gene>
    <name evidence="8" type="ORF">ACFO9K_17450</name>
</gene>
<keyword evidence="9" id="KW-1185">Reference proteome</keyword>
<dbReference type="Pfam" id="PF09079">
    <property type="entry name" value="WHD_Cdc6"/>
    <property type="match status" value="1"/>
</dbReference>
<dbReference type="Pfam" id="PF13401">
    <property type="entry name" value="AAA_22"/>
    <property type="match status" value="1"/>
</dbReference>
<sequence>MTTSESIFEDEVELIENAEVLEEDYTPDEFVCRDEVLEDYLDVYKPIYKGRPPENAFLYGDTGVGKTAATKYLLNNLERDLTSKNESLPKDEQRELNVIWVNCENFTKTDDTTSSYQIAIGIVNKFREPGDKLSNTGYAPRDVYSMMYEEFDALGGTILVILDEVEKIGSDQTILYDIPRARDSGYLTEARVGVIGISNDYEFRKNLSPKIKDSLCETEVYFPQYTSPELQEIVRTRAEKALSSGAYDTNTIARCGAKAYQNARGSARRAIRLLKKSAEIAEKEGVEPISDDHIDRAHEKLQYDNLVQKFTDQDNQKLYILKAVAHLTEQGKTPARTSTIHGVYEAVAYHYGDKPLTQRGMFNHLSKLVMFGWINTYEHNKGRGTGQWNEHEFSDDVKPDKVQEAFTHLGREWLAVDVTDCE</sequence>
<dbReference type="InterPro" id="IPR027417">
    <property type="entry name" value="P-loop_NTPase"/>
</dbReference>
<evidence type="ECO:0000256" key="4">
    <source>
        <dbReference type="ARBA" id="ARBA00022840"/>
    </source>
</evidence>
<dbReference type="RefSeq" id="WP_254268321.1">
    <property type="nucleotide sequence ID" value="NZ_CP100400.1"/>
</dbReference>
<comment type="similarity">
    <text evidence="1 5">Belongs to the CDC6/cdc18 family.</text>
</comment>
<dbReference type="Gene3D" id="1.10.10.10">
    <property type="entry name" value="Winged helix-like DNA-binding domain superfamily/Winged helix DNA-binding domain"/>
    <property type="match status" value="1"/>
</dbReference>
<dbReference type="InterPro" id="IPR036390">
    <property type="entry name" value="WH_DNA-bd_sf"/>
</dbReference>
<proteinExistence type="inferred from homology"/>
<dbReference type="Gene3D" id="1.10.8.60">
    <property type="match status" value="1"/>
</dbReference>
<dbReference type="InterPro" id="IPR050311">
    <property type="entry name" value="ORC1/CDC6"/>
</dbReference>
<keyword evidence="3 5" id="KW-0547">Nucleotide-binding</keyword>
<dbReference type="SMART" id="SM01074">
    <property type="entry name" value="Cdc6_C"/>
    <property type="match status" value="1"/>
</dbReference>
<evidence type="ECO:0000256" key="1">
    <source>
        <dbReference type="ARBA" id="ARBA00006184"/>
    </source>
</evidence>
<dbReference type="Proteomes" id="UP001595945">
    <property type="component" value="Unassembled WGS sequence"/>
</dbReference>
<evidence type="ECO:0000256" key="2">
    <source>
        <dbReference type="ARBA" id="ARBA00022705"/>
    </source>
</evidence>
<feature type="binding site" evidence="5">
    <location>
        <position position="225"/>
    </location>
    <ligand>
        <name>ATP</name>
        <dbReference type="ChEBI" id="CHEBI:30616"/>
    </ligand>
</feature>
<dbReference type="SUPFAM" id="SSF46785">
    <property type="entry name" value="Winged helix' DNA-binding domain"/>
    <property type="match status" value="1"/>
</dbReference>
<dbReference type="SUPFAM" id="SSF52540">
    <property type="entry name" value="P-loop containing nucleoside triphosphate hydrolases"/>
    <property type="match status" value="1"/>
</dbReference>
<feature type="binding site" evidence="5">
    <location>
        <begin position="64"/>
        <end position="68"/>
    </location>
    <ligand>
        <name>ATP</name>
        <dbReference type="ChEBI" id="CHEBI:30616"/>
    </ligand>
</feature>
<comment type="caution">
    <text evidence="8">The sequence shown here is derived from an EMBL/GenBank/DDBJ whole genome shotgun (WGS) entry which is preliminary data.</text>
</comment>
<dbReference type="CDD" id="cd08768">
    <property type="entry name" value="Cdc6_C"/>
    <property type="match status" value="1"/>
</dbReference>
<dbReference type="Pfam" id="PF22703">
    <property type="entry name" value="Cdc6_lid"/>
    <property type="match status" value="1"/>
</dbReference>
<feature type="domain" description="Cdc6 C-terminal" evidence="7">
    <location>
        <begin position="321"/>
        <end position="406"/>
    </location>
</feature>
<dbReference type="GO" id="GO:0005524">
    <property type="term" value="F:ATP binding"/>
    <property type="evidence" value="ECO:0007669"/>
    <property type="project" value="UniProtKB-UniRule"/>
</dbReference>
<dbReference type="InterPro" id="IPR049945">
    <property type="entry name" value="AAA_22"/>
</dbReference>
<dbReference type="InterPro" id="IPR014277">
    <property type="entry name" value="Orc1/Cdc6_arc"/>
</dbReference>
<evidence type="ECO:0000259" key="6">
    <source>
        <dbReference type="SMART" id="SM00382"/>
    </source>
</evidence>
<dbReference type="InterPro" id="IPR055237">
    <property type="entry name" value="Cdc6_lid"/>
</dbReference>
<feature type="binding site" evidence="5">
    <location>
        <position position="237"/>
    </location>
    <ligand>
        <name>ATP</name>
        <dbReference type="ChEBI" id="CHEBI:30616"/>
    </ligand>
</feature>
<dbReference type="GeneID" id="73046866"/>
<protein>
    <recommendedName>
        <fullName evidence="5">ORC1-type DNA replication protein</fullName>
    </recommendedName>
</protein>
<dbReference type="InterPro" id="IPR015163">
    <property type="entry name" value="Cdc6_C"/>
</dbReference>
<dbReference type="EMBL" id="JBHSHT010000002">
    <property type="protein sequence ID" value="MFC4826042.1"/>
    <property type="molecule type" value="Genomic_DNA"/>
</dbReference>
<evidence type="ECO:0000256" key="5">
    <source>
        <dbReference type="HAMAP-Rule" id="MF_01407"/>
    </source>
</evidence>
<organism evidence="8 9">
    <name type="scientific">Halorussus aquaticus</name>
    <dbReference type="NCBI Taxonomy" id="2953748"/>
    <lineage>
        <taxon>Archaea</taxon>
        <taxon>Methanobacteriati</taxon>
        <taxon>Methanobacteriota</taxon>
        <taxon>Stenosarchaea group</taxon>
        <taxon>Halobacteria</taxon>
        <taxon>Halobacteriales</taxon>
        <taxon>Haladaptataceae</taxon>
        <taxon>Halorussus</taxon>
    </lineage>
</organism>
<dbReference type="InterPro" id="IPR036388">
    <property type="entry name" value="WH-like_DNA-bd_sf"/>
</dbReference>
<dbReference type="PANTHER" id="PTHR10763:SF22">
    <property type="entry name" value="ORC1-TYPE DNA REPLICATION PROTEIN"/>
    <property type="match status" value="1"/>
</dbReference>
<evidence type="ECO:0000313" key="9">
    <source>
        <dbReference type="Proteomes" id="UP001595945"/>
    </source>
</evidence>
<dbReference type="Gene3D" id="3.40.50.300">
    <property type="entry name" value="P-loop containing nucleotide triphosphate hydrolases"/>
    <property type="match status" value="1"/>
</dbReference>
<evidence type="ECO:0000313" key="8">
    <source>
        <dbReference type="EMBL" id="MFC4826042.1"/>
    </source>
</evidence>
<evidence type="ECO:0000256" key="3">
    <source>
        <dbReference type="ARBA" id="ARBA00022741"/>
    </source>
</evidence>
<name>A0ABD5Q5Q2_9EURY</name>
<dbReference type="NCBIfam" id="TIGR02928">
    <property type="entry name" value="orc1/cdc6 family replication initiation protein"/>
    <property type="match status" value="1"/>
</dbReference>
<dbReference type="HAMAP" id="MF_01407">
    <property type="entry name" value="ORC1_type_DNA_replic_protein"/>
    <property type="match status" value="1"/>
</dbReference>
<keyword evidence="2 5" id="KW-0235">DNA replication</keyword>
<comment type="function">
    <text evidence="5">Involved in regulation of DNA replication.</text>
</comment>
<reference evidence="8 9" key="1">
    <citation type="journal article" date="2019" name="Int. J. Syst. Evol. Microbiol.">
        <title>The Global Catalogue of Microorganisms (GCM) 10K type strain sequencing project: providing services to taxonomists for standard genome sequencing and annotation.</title>
        <authorList>
            <consortium name="The Broad Institute Genomics Platform"/>
            <consortium name="The Broad Institute Genome Sequencing Center for Infectious Disease"/>
            <person name="Wu L."/>
            <person name="Ma J."/>
        </authorList>
    </citation>
    <scope>NUCLEOTIDE SEQUENCE [LARGE SCALE GENOMIC DNA]</scope>
    <source>
        <strain evidence="8 9">XZYJ18</strain>
    </source>
</reference>
<dbReference type="SMART" id="SM00382">
    <property type="entry name" value="AAA"/>
    <property type="match status" value="1"/>
</dbReference>